<dbReference type="GO" id="GO:0072686">
    <property type="term" value="C:mitotic spindle"/>
    <property type="evidence" value="ECO:0007669"/>
    <property type="project" value="TreeGrafter"/>
</dbReference>
<evidence type="ECO:0000313" key="3">
    <source>
        <dbReference type="EMBL" id="KZO95810.1"/>
    </source>
</evidence>
<evidence type="ECO:0000313" key="4">
    <source>
        <dbReference type="Proteomes" id="UP000076738"/>
    </source>
</evidence>
<evidence type="ECO:0000256" key="1">
    <source>
        <dbReference type="SAM" id="MobiDB-lite"/>
    </source>
</evidence>
<proteinExistence type="predicted"/>
<dbReference type="OrthoDB" id="3216420at2759"/>
<dbReference type="GO" id="GO:0051315">
    <property type="term" value="P:attachment of mitotic spindle microtubules to kinetochore"/>
    <property type="evidence" value="ECO:0007669"/>
    <property type="project" value="TreeGrafter"/>
</dbReference>
<dbReference type="PANTHER" id="PTHR28006">
    <property type="entry name" value="MONOPOLIN COMPLEX SUBUNIT CSM1"/>
    <property type="match status" value="1"/>
</dbReference>
<feature type="domain" description="Monopolin complex subunit Csm1/Pcs1 C-terminal" evidence="2">
    <location>
        <begin position="302"/>
        <end position="392"/>
    </location>
</feature>
<dbReference type="PANTHER" id="PTHR28006:SF1">
    <property type="entry name" value="MONOPOLIN COMPLEX SUBUNIT CSM1"/>
    <property type="match status" value="1"/>
</dbReference>
<feature type="region of interest" description="Disordered" evidence="1">
    <location>
        <begin position="206"/>
        <end position="247"/>
    </location>
</feature>
<dbReference type="Pfam" id="PF12539">
    <property type="entry name" value="Csm1"/>
    <property type="match status" value="1"/>
</dbReference>
<dbReference type="GO" id="GO:0045144">
    <property type="term" value="P:meiotic sister chromatid segregation"/>
    <property type="evidence" value="ECO:0007669"/>
    <property type="project" value="TreeGrafter"/>
</dbReference>
<feature type="compositionally biased region" description="Acidic residues" evidence="1">
    <location>
        <begin position="59"/>
        <end position="72"/>
    </location>
</feature>
<accession>A0A167LLD1</accession>
<protein>
    <recommendedName>
        <fullName evidence="2">Monopolin complex subunit Csm1/Pcs1 C-terminal domain-containing protein</fullName>
    </recommendedName>
</protein>
<reference evidence="3 4" key="1">
    <citation type="journal article" date="2016" name="Mol. Biol. Evol.">
        <title>Comparative Genomics of Early-Diverging Mushroom-Forming Fungi Provides Insights into the Origins of Lignocellulose Decay Capabilities.</title>
        <authorList>
            <person name="Nagy L.G."/>
            <person name="Riley R."/>
            <person name="Tritt A."/>
            <person name="Adam C."/>
            <person name="Daum C."/>
            <person name="Floudas D."/>
            <person name="Sun H."/>
            <person name="Yadav J.S."/>
            <person name="Pangilinan J."/>
            <person name="Larsson K.H."/>
            <person name="Matsuura K."/>
            <person name="Barry K."/>
            <person name="Labutti K."/>
            <person name="Kuo R."/>
            <person name="Ohm R.A."/>
            <person name="Bhattacharya S.S."/>
            <person name="Shirouzu T."/>
            <person name="Yoshinaga Y."/>
            <person name="Martin F.M."/>
            <person name="Grigoriev I.V."/>
            <person name="Hibbett D.S."/>
        </authorList>
    </citation>
    <scope>NUCLEOTIDE SEQUENCE [LARGE SCALE GENOMIC DNA]</scope>
    <source>
        <strain evidence="3 4">TUFC12733</strain>
    </source>
</reference>
<evidence type="ECO:0000259" key="2">
    <source>
        <dbReference type="Pfam" id="PF12539"/>
    </source>
</evidence>
<organism evidence="3 4">
    <name type="scientific">Calocera viscosa (strain TUFC12733)</name>
    <dbReference type="NCBI Taxonomy" id="1330018"/>
    <lineage>
        <taxon>Eukaryota</taxon>
        <taxon>Fungi</taxon>
        <taxon>Dikarya</taxon>
        <taxon>Basidiomycota</taxon>
        <taxon>Agaricomycotina</taxon>
        <taxon>Dacrymycetes</taxon>
        <taxon>Dacrymycetales</taxon>
        <taxon>Dacrymycetaceae</taxon>
        <taxon>Calocera</taxon>
    </lineage>
</organism>
<dbReference type="CDD" id="cd23787">
    <property type="entry name" value="RWD_CSM1"/>
    <property type="match status" value="1"/>
</dbReference>
<dbReference type="GO" id="GO:0005730">
    <property type="term" value="C:nucleolus"/>
    <property type="evidence" value="ECO:0007669"/>
    <property type="project" value="TreeGrafter"/>
</dbReference>
<dbReference type="GO" id="GO:0033551">
    <property type="term" value="C:monopolin complex"/>
    <property type="evidence" value="ECO:0007669"/>
    <property type="project" value="InterPro"/>
</dbReference>
<dbReference type="AlphaFoldDB" id="A0A167LLD1"/>
<dbReference type="GO" id="GO:1990644">
    <property type="term" value="F:microtubule site clamp"/>
    <property type="evidence" value="ECO:0007669"/>
    <property type="project" value="TreeGrafter"/>
</dbReference>
<feature type="region of interest" description="Disordered" evidence="1">
    <location>
        <begin position="1"/>
        <end position="140"/>
    </location>
</feature>
<dbReference type="STRING" id="1330018.A0A167LLD1"/>
<gene>
    <name evidence="3" type="ORF">CALVIDRAFT_555549</name>
</gene>
<dbReference type="GO" id="GO:0034506">
    <property type="term" value="C:chromosome, centromeric core domain"/>
    <property type="evidence" value="ECO:0007669"/>
    <property type="project" value="TreeGrafter"/>
</dbReference>
<name>A0A167LLD1_CALVF</name>
<feature type="compositionally biased region" description="Acidic residues" evidence="1">
    <location>
        <begin position="1"/>
        <end position="13"/>
    </location>
</feature>
<dbReference type="Gene3D" id="3.90.1150.80">
    <property type="match status" value="1"/>
</dbReference>
<keyword evidence="4" id="KW-1185">Reference proteome</keyword>
<dbReference type="InterPro" id="IPR038608">
    <property type="entry name" value="Csm1/Pcs1_C_sf"/>
</dbReference>
<dbReference type="Proteomes" id="UP000076738">
    <property type="component" value="Unassembled WGS sequence"/>
</dbReference>
<dbReference type="InterPro" id="IPR040349">
    <property type="entry name" value="Csm1/Pcs1"/>
</dbReference>
<dbReference type="InterPro" id="IPR020981">
    <property type="entry name" value="Csm1/Pcs1_C"/>
</dbReference>
<feature type="compositionally biased region" description="Basic and acidic residues" evidence="1">
    <location>
        <begin position="221"/>
        <end position="247"/>
    </location>
</feature>
<feature type="compositionally biased region" description="Low complexity" evidence="1">
    <location>
        <begin position="23"/>
        <end position="43"/>
    </location>
</feature>
<feature type="region of interest" description="Disordered" evidence="1">
    <location>
        <begin position="269"/>
        <end position="293"/>
    </location>
</feature>
<dbReference type="EMBL" id="KV417287">
    <property type="protein sequence ID" value="KZO95810.1"/>
    <property type="molecule type" value="Genomic_DNA"/>
</dbReference>
<sequence length="419" mass="47796">MGSDSDDELDDYIEAPVKRHAAATRPNTSSRSARPTPSSTSATHAGPSKSRRPAPTIQEDAEGSEAEVEMDVDALRGKGKVAARKTVSAANAPMRGRGRPRTAPIVTEEEEEEEEVVRRARPVKAAPPVASAKRDGKEAELRRRLEEVTRQRDTYAQQFDDLVRLKGTEHEILLADYKRAAEERAKDQGRLIAQLQSQVLHLQDANQRGHSLPLPRMADPAVERRREQEREEWEDKEREWRRKEEEMKRQIAESQAMLLRIREDRPIQPAVNGHQPRSGVPPSTPSGKHGSGPTKNSIVVCLYEDLTNLLVTKCTIEQGQFGEEHNFVCVLTSHEKSLQFSLRTFRVLKEPPEPKDPYVEKVIYNPLELDKETDKEWVARLDFLKDQFTFDRKQMNVFLATAHNKMDWEEEDAKMEDED</sequence>